<dbReference type="PANTHER" id="PTHR13479">
    <property type="entry name" value="30S RIBOSOMAL PROTEIN S18"/>
    <property type="match status" value="1"/>
</dbReference>
<comment type="similarity">
    <text evidence="1">Belongs to the bacterial ribosomal protein bS18 family.</text>
</comment>
<proteinExistence type="inferred from homology"/>
<dbReference type="Proteomes" id="UP001153148">
    <property type="component" value="Unassembled WGS sequence"/>
</dbReference>
<keyword evidence="3" id="KW-0687">Ribonucleoprotein</keyword>
<dbReference type="EMBL" id="CAJPIN010008627">
    <property type="protein sequence ID" value="CAG2059059.1"/>
    <property type="molecule type" value="Genomic_DNA"/>
</dbReference>
<name>A0ABN7P0S5_TIMPD</name>
<feature type="region of interest" description="Disordered" evidence="4">
    <location>
        <begin position="199"/>
        <end position="226"/>
    </location>
</feature>
<dbReference type="SUPFAM" id="SSF46911">
    <property type="entry name" value="Ribosomal protein S18"/>
    <property type="match status" value="1"/>
</dbReference>
<evidence type="ECO:0000256" key="2">
    <source>
        <dbReference type="ARBA" id="ARBA00022980"/>
    </source>
</evidence>
<evidence type="ECO:0000313" key="6">
    <source>
        <dbReference type="Proteomes" id="UP001153148"/>
    </source>
</evidence>
<evidence type="ECO:0000313" key="5">
    <source>
        <dbReference type="EMBL" id="CAG2059059.1"/>
    </source>
</evidence>
<keyword evidence="6" id="KW-1185">Reference proteome</keyword>
<dbReference type="InterPro" id="IPR036870">
    <property type="entry name" value="Ribosomal_bS18_sf"/>
</dbReference>
<evidence type="ECO:0000256" key="4">
    <source>
        <dbReference type="SAM" id="MobiDB-lite"/>
    </source>
</evidence>
<evidence type="ECO:0000256" key="1">
    <source>
        <dbReference type="ARBA" id="ARBA00005589"/>
    </source>
</evidence>
<dbReference type="InterPro" id="IPR001648">
    <property type="entry name" value="Ribosomal_bS18"/>
</dbReference>
<dbReference type="Pfam" id="PF01084">
    <property type="entry name" value="Ribosomal_S18"/>
    <property type="match status" value="1"/>
</dbReference>
<reference evidence="5" key="1">
    <citation type="submission" date="2021-03" db="EMBL/GenBank/DDBJ databases">
        <authorList>
            <person name="Tran Van P."/>
        </authorList>
    </citation>
    <scope>NUCLEOTIDE SEQUENCE</scope>
</reference>
<gene>
    <name evidence="5" type="ORF">TPAB3V08_LOCUS6025</name>
</gene>
<evidence type="ECO:0000256" key="3">
    <source>
        <dbReference type="ARBA" id="ARBA00023274"/>
    </source>
</evidence>
<organism evidence="5 6">
    <name type="scientific">Timema podura</name>
    <name type="common">Walking stick</name>
    <dbReference type="NCBI Taxonomy" id="61482"/>
    <lineage>
        <taxon>Eukaryota</taxon>
        <taxon>Metazoa</taxon>
        <taxon>Ecdysozoa</taxon>
        <taxon>Arthropoda</taxon>
        <taxon>Hexapoda</taxon>
        <taxon>Insecta</taxon>
        <taxon>Pterygota</taxon>
        <taxon>Neoptera</taxon>
        <taxon>Polyneoptera</taxon>
        <taxon>Phasmatodea</taxon>
        <taxon>Timematodea</taxon>
        <taxon>Timematoidea</taxon>
        <taxon>Timematidae</taxon>
        <taxon>Timema</taxon>
    </lineage>
</organism>
<accession>A0ABN7P0S5</accession>
<comment type="caution">
    <text evidence="5">The sequence shown here is derived from an EMBL/GenBank/DDBJ whole genome shotgun (WGS) entry which is preliminary data.</text>
</comment>
<protein>
    <submittedName>
        <fullName evidence="5">Uncharacterized protein</fullName>
    </submittedName>
</protein>
<dbReference type="Gene3D" id="4.10.640.10">
    <property type="entry name" value="Ribosomal protein S18"/>
    <property type="match status" value="1"/>
</dbReference>
<keyword evidence="2" id="KW-0689">Ribosomal protein</keyword>
<dbReference type="PANTHER" id="PTHR13479:SF40">
    <property type="entry name" value="SMALL RIBOSOMAL SUBUNIT PROTEIN BS18M"/>
    <property type="match status" value="1"/>
</dbReference>
<sequence length="226" mass="26168">MAARSNSIIGKLRGLSAPWTVRRLSSSLGPLQYPELDEKIMAARQKDMPVSDMPNPFEREKAQCVLCRLKLTPDYKNAKLLSQFVSPYTGRIYGRHITGLCLRQQQLVEEENYQVSKWFMAYYLKQVEFLHDPKLFDPERPIRNHRAYFVPIVTYAAETWTLNVRETRTMTMLAVTRRNRSTGDSRGSKTEIVWTCNEDGKEENTKENDVDEVYRKEMGGADSSKC</sequence>